<proteinExistence type="predicted"/>
<organism evidence="2 3">
    <name type="scientific">Goodfellowiella coeruleoviolacea</name>
    <dbReference type="NCBI Taxonomy" id="334858"/>
    <lineage>
        <taxon>Bacteria</taxon>
        <taxon>Bacillati</taxon>
        <taxon>Actinomycetota</taxon>
        <taxon>Actinomycetes</taxon>
        <taxon>Pseudonocardiales</taxon>
        <taxon>Pseudonocardiaceae</taxon>
        <taxon>Goodfellowiella</taxon>
    </lineage>
</organism>
<dbReference type="RefSeq" id="WP_253780848.1">
    <property type="nucleotide sequence ID" value="NZ_JAMTCK010000035.1"/>
</dbReference>
<protein>
    <recommendedName>
        <fullName evidence="4">DUF3159 domain-containing protein</fullName>
    </recommendedName>
</protein>
<keyword evidence="1" id="KW-0472">Membrane</keyword>
<comment type="caution">
    <text evidence="2">The sequence shown here is derived from an EMBL/GenBank/DDBJ whole genome shotgun (WGS) entry which is preliminary data.</text>
</comment>
<name>A0AAE3KQ15_9PSEU</name>
<evidence type="ECO:0008006" key="4">
    <source>
        <dbReference type="Google" id="ProtNLM"/>
    </source>
</evidence>
<feature type="transmembrane region" description="Helical" evidence="1">
    <location>
        <begin position="186"/>
        <end position="205"/>
    </location>
</feature>
<accession>A0AAE3KQ15</accession>
<gene>
    <name evidence="2" type="ORF">LX83_007359</name>
</gene>
<evidence type="ECO:0000256" key="1">
    <source>
        <dbReference type="SAM" id="Phobius"/>
    </source>
</evidence>
<dbReference type="Proteomes" id="UP001206128">
    <property type="component" value="Unassembled WGS sequence"/>
</dbReference>
<evidence type="ECO:0000313" key="2">
    <source>
        <dbReference type="EMBL" id="MCP2170468.1"/>
    </source>
</evidence>
<dbReference type="EMBL" id="JAMTCK010000035">
    <property type="protein sequence ID" value="MCP2170468.1"/>
    <property type="molecule type" value="Genomic_DNA"/>
</dbReference>
<reference evidence="2" key="1">
    <citation type="submission" date="2022-06" db="EMBL/GenBank/DDBJ databases">
        <title>Genomic Encyclopedia of Archaeal and Bacterial Type Strains, Phase II (KMG-II): from individual species to whole genera.</title>
        <authorList>
            <person name="Goeker M."/>
        </authorList>
    </citation>
    <scope>NUCLEOTIDE SEQUENCE</scope>
    <source>
        <strain evidence="2">DSM 43935</strain>
    </source>
</reference>
<evidence type="ECO:0000313" key="3">
    <source>
        <dbReference type="Proteomes" id="UP001206128"/>
    </source>
</evidence>
<keyword evidence="1" id="KW-0812">Transmembrane</keyword>
<feature type="transmembrane region" description="Helical" evidence="1">
    <location>
        <begin position="95"/>
        <end position="116"/>
    </location>
</feature>
<dbReference type="NCBIfam" id="NF041646">
    <property type="entry name" value="VC0807_fam"/>
    <property type="match status" value="1"/>
</dbReference>
<feature type="transmembrane region" description="Helical" evidence="1">
    <location>
        <begin position="128"/>
        <end position="148"/>
    </location>
</feature>
<keyword evidence="1" id="KW-1133">Transmembrane helix</keyword>
<dbReference type="AlphaFoldDB" id="A0AAE3KQ15"/>
<keyword evidence="3" id="KW-1185">Reference proteome</keyword>
<feature type="transmembrane region" description="Helical" evidence="1">
    <location>
        <begin position="211"/>
        <end position="229"/>
    </location>
</feature>
<sequence>MSQTTIDAASTRTTGAQDLAAQDLAVQAPAATGAVGVRHPLLQSLSPLLVDAGVPIASYYLLSSAFGLSDLAALAWSSALPAVRTVWGLAGQRRFNAMAVLMLTTNVVGLLLSLVVGDPRLMIAKDSGVSSTVGIAFLCSALVGRPLLSAALKPWLTRGGPAELAAWERLSTTCPRFQRAERRFTAVWGAALLTECVLRVIGAYTLPVHTMVWLGTVLLLLAVVSAIVVSGRVSVHALEELVDAEAARG</sequence>